<feature type="transmembrane region" description="Helical" evidence="1">
    <location>
        <begin position="97"/>
        <end position="121"/>
    </location>
</feature>
<accession>A0A8W8L210</accession>
<dbReference type="RefSeq" id="XP_034301890.1">
    <property type="nucleotide sequence ID" value="XM_034445999.2"/>
</dbReference>
<evidence type="ECO:0000256" key="1">
    <source>
        <dbReference type="SAM" id="Phobius"/>
    </source>
</evidence>
<feature type="chain" id="PRO_5042431507" evidence="2">
    <location>
        <begin position="22"/>
        <end position="132"/>
    </location>
</feature>
<name>A0A8W8L210_MAGGI</name>
<evidence type="ECO:0000313" key="4">
    <source>
        <dbReference type="Proteomes" id="UP000005408"/>
    </source>
</evidence>
<dbReference type="GeneID" id="105330179"/>
<evidence type="ECO:0000313" key="3">
    <source>
        <dbReference type="EnsemblMetazoa" id="G26254.2:cds"/>
    </source>
</evidence>
<sequence>MNSCHLFAVICLCGIFICSQCDQTAQDRIEVEGSGEVLTHTGKVPVVDDELMTTRVPGTNNKQTTRDSVKFTNEEVLTKDNKVSGSDNSKKTASTDIVFIIAPAVVGTVALIAVVIAIVFIRRKGKQDKMIL</sequence>
<keyword evidence="1" id="KW-1133">Transmembrane helix</keyword>
<keyword evidence="2" id="KW-0732">Signal</keyword>
<dbReference type="OMA" id="SMYIRFV"/>
<proteinExistence type="predicted"/>
<protein>
    <submittedName>
        <fullName evidence="3">Uncharacterized protein</fullName>
    </submittedName>
</protein>
<organism evidence="3 4">
    <name type="scientific">Magallana gigas</name>
    <name type="common">Pacific oyster</name>
    <name type="synonym">Crassostrea gigas</name>
    <dbReference type="NCBI Taxonomy" id="29159"/>
    <lineage>
        <taxon>Eukaryota</taxon>
        <taxon>Metazoa</taxon>
        <taxon>Spiralia</taxon>
        <taxon>Lophotrochozoa</taxon>
        <taxon>Mollusca</taxon>
        <taxon>Bivalvia</taxon>
        <taxon>Autobranchia</taxon>
        <taxon>Pteriomorphia</taxon>
        <taxon>Ostreida</taxon>
        <taxon>Ostreoidea</taxon>
        <taxon>Ostreidae</taxon>
        <taxon>Magallana</taxon>
    </lineage>
</organism>
<keyword evidence="1" id="KW-0472">Membrane</keyword>
<dbReference type="EnsemblMetazoa" id="G26254.2">
    <property type="protein sequence ID" value="G26254.2:cds"/>
    <property type="gene ID" value="G26254"/>
</dbReference>
<dbReference type="EnsemblMetazoa" id="G26254.3">
    <property type="protein sequence ID" value="G26254.3:cds"/>
    <property type="gene ID" value="G26254"/>
</dbReference>
<dbReference type="KEGG" id="crg:105330179"/>
<keyword evidence="4" id="KW-1185">Reference proteome</keyword>
<dbReference type="AlphaFoldDB" id="A0A8W8L210"/>
<dbReference type="Proteomes" id="UP000005408">
    <property type="component" value="Unassembled WGS sequence"/>
</dbReference>
<keyword evidence="1" id="KW-0812">Transmembrane</keyword>
<feature type="signal peptide" evidence="2">
    <location>
        <begin position="1"/>
        <end position="21"/>
    </location>
</feature>
<reference evidence="3" key="1">
    <citation type="submission" date="2022-08" db="UniProtKB">
        <authorList>
            <consortium name="EnsemblMetazoa"/>
        </authorList>
    </citation>
    <scope>IDENTIFICATION</scope>
    <source>
        <strain evidence="3">05x7-T-G4-1.051#20</strain>
    </source>
</reference>
<evidence type="ECO:0000256" key="2">
    <source>
        <dbReference type="SAM" id="SignalP"/>
    </source>
</evidence>